<keyword evidence="2" id="KW-1185">Reference proteome</keyword>
<reference evidence="1 2" key="1">
    <citation type="submission" date="2021-08" db="EMBL/GenBank/DDBJ databases">
        <authorList>
            <person name="Tuo L."/>
        </authorList>
    </citation>
    <scope>NUCLEOTIDE SEQUENCE [LARGE SCALE GENOMIC DNA]</scope>
    <source>
        <strain evidence="1 2">JCM 31229</strain>
    </source>
</reference>
<proteinExistence type="predicted"/>
<dbReference type="Pfam" id="PF20333">
    <property type="entry name" value="DUF6628"/>
    <property type="match status" value="1"/>
</dbReference>
<dbReference type="Proteomes" id="UP000706039">
    <property type="component" value="Unassembled WGS sequence"/>
</dbReference>
<sequence length="145" mass="15576">MSDHNTDDLSAPARPLPGGRSDRILLFAVRRIAVHGLDDAHAAHAIFTHFGLGYRRPLVLIRAMMAEIARASVLTVMVAPCCCTRMTRHEATLLSAIEAGLDDAPRANALLGELMGTHDTLGVLTTAQAVAQSFFDLGKPLSLYD</sequence>
<gene>
    <name evidence="1" type="ORF">K7G82_02665</name>
</gene>
<evidence type="ECO:0000313" key="2">
    <source>
        <dbReference type="Proteomes" id="UP000706039"/>
    </source>
</evidence>
<name>A0ABS7PK92_9SPHN</name>
<evidence type="ECO:0000313" key="1">
    <source>
        <dbReference type="EMBL" id="MBY8821175.1"/>
    </source>
</evidence>
<dbReference type="EMBL" id="JAINVV010000001">
    <property type="protein sequence ID" value="MBY8821175.1"/>
    <property type="molecule type" value="Genomic_DNA"/>
</dbReference>
<dbReference type="InterPro" id="IPR046736">
    <property type="entry name" value="DUF6628"/>
</dbReference>
<protein>
    <submittedName>
        <fullName evidence="1">Uncharacterized protein</fullName>
    </submittedName>
</protein>
<comment type="caution">
    <text evidence="1">The sequence shown here is derived from an EMBL/GenBank/DDBJ whole genome shotgun (WGS) entry which is preliminary data.</text>
</comment>
<accession>A0ABS7PK92</accession>
<dbReference type="RefSeq" id="WP_222988255.1">
    <property type="nucleotide sequence ID" value="NZ_JAINVV010000001.1"/>
</dbReference>
<organism evidence="1 2">
    <name type="scientific">Sphingomonas colocasiae</name>
    <dbReference type="NCBI Taxonomy" id="1848973"/>
    <lineage>
        <taxon>Bacteria</taxon>
        <taxon>Pseudomonadati</taxon>
        <taxon>Pseudomonadota</taxon>
        <taxon>Alphaproteobacteria</taxon>
        <taxon>Sphingomonadales</taxon>
        <taxon>Sphingomonadaceae</taxon>
        <taxon>Sphingomonas</taxon>
    </lineage>
</organism>